<dbReference type="GeneID" id="18257932"/>
<dbReference type="AlphaFoldDB" id="G0S3U7"/>
<feature type="compositionally biased region" description="Basic residues" evidence="1">
    <location>
        <begin position="28"/>
        <end position="41"/>
    </location>
</feature>
<feature type="compositionally biased region" description="Polar residues" evidence="1">
    <location>
        <begin position="56"/>
        <end position="66"/>
    </location>
</feature>
<organism evidence="3">
    <name type="scientific">Chaetomium thermophilum (strain DSM 1495 / CBS 144.50 / IMI 039719)</name>
    <name type="common">Thermochaetoides thermophila</name>
    <dbReference type="NCBI Taxonomy" id="759272"/>
    <lineage>
        <taxon>Eukaryota</taxon>
        <taxon>Fungi</taxon>
        <taxon>Dikarya</taxon>
        <taxon>Ascomycota</taxon>
        <taxon>Pezizomycotina</taxon>
        <taxon>Sordariomycetes</taxon>
        <taxon>Sordariomycetidae</taxon>
        <taxon>Sordariales</taxon>
        <taxon>Chaetomiaceae</taxon>
        <taxon>Thermochaetoides</taxon>
    </lineage>
</organism>
<dbReference type="KEGG" id="cthr:CTHT_0038940"/>
<accession>G0S3U7</accession>
<feature type="compositionally biased region" description="Basic and acidic residues" evidence="1">
    <location>
        <begin position="77"/>
        <end position="95"/>
    </location>
</feature>
<evidence type="ECO:0000313" key="2">
    <source>
        <dbReference type="EMBL" id="EGS22009.1"/>
    </source>
</evidence>
<feature type="region of interest" description="Disordered" evidence="1">
    <location>
        <begin position="26"/>
        <end position="104"/>
    </location>
</feature>
<dbReference type="EMBL" id="GL988041">
    <property type="protein sequence ID" value="EGS22009.1"/>
    <property type="molecule type" value="Genomic_DNA"/>
</dbReference>
<name>G0S3U7_CHATD</name>
<keyword evidence="3" id="KW-1185">Reference proteome</keyword>
<evidence type="ECO:0000256" key="1">
    <source>
        <dbReference type="SAM" id="MobiDB-lite"/>
    </source>
</evidence>
<evidence type="ECO:0000313" key="3">
    <source>
        <dbReference type="Proteomes" id="UP000008066"/>
    </source>
</evidence>
<dbReference type="Proteomes" id="UP000008066">
    <property type="component" value="Unassembled WGS sequence"/>
</dbReference>
<protein>
    <submittedName>
        <fullName evidence="2">Uncharacterized protein</fullName>
    </submittedName>
</protein>
<dbReference type="HOGENOM" id="CLU_2249834_0_0_1"/>
<sequence>MAQEEPNIPRRPSERNRILQDLLETLSRQHRPKPHQGRRRTYAQAAINGGPPPKHSGSTTQGNHISTPARYEAVSEEPSHRAFFRVDRNHPDRAMPRQQASLPF</sequence>
<dbReference type="RefSeq" id="XP_006694305.1">
    <property type="nucleotide sequence ID" value="XM_006694242.1"/>
</dbReference>
<gene>
    <name evidence="2" type="ORF">CTHT_0038940</name>
</gene>
<proteinExistence type="predicted"/>
<reference evidence="2 3" key="1">
    <citation type="journal article" date="2011" name="Cell">
        <title>Insight into structure and assembly of the nuclear pore complex by utilizing the genome of a eukaryotic thermophile.</title>
        <authorList>
            <person name="Amlacher S."/>
            <person name="Sarges P."/>
            <person name="Flemming D."/>
            <person name="van Noort V."/>
            <person name="Kunze R."/>
            <person name="Devos D.P."/>
            <person name="Arumugam M."/>
            <person name="Bork P."/>
            <person name="Hurt E."/>
        </authorList>
    </citation>
    <scope>NUCLEOTIDE SEQUENCE [LARGE SCALE GENOMIC DNA]</scope>
    <source>
        <strain evidence="3">DSM 1495 / CBS 144.50 / IMI 039719</strain>
    </source>
</reference>